<evidence type="ECO:0000313" key="12">
    <source>
        <dbReference type="Proteomes" id="UP000245946"/>
    </source>
</evidence>
<dbReference type="Gene3D" id="1.20.144.10">
    <property type="entry name" value="Phosphatidic acid phosphatase type 2/haloperoxidase"/>
    <property type="match status" value="1"/>
</dbReference>
<feature type="transmembrane region" description="Helical" evidence="9">
    <location>
        <begin position="295"/>
        <end position="313"/>
    </location>
</feature>
<feature type="transmembrane region" description="Helical" evidence="9">
    <location>
        <begin position="230"/>
        <end position="251"/>
    </location>
</feature>
<evidence type="ECO:0000256" key="9">
    <source>
        <dbReference type="SAM" id="Phobius"/>
    </source>
</evidence>
<organism evidence="11 12">
    <name type="scientific">Tilletiopsis washingtonensis</name>
    <dbReference type="NCBI Taxonomy" id="58919"/>
    <lineage>
        <taxon>Eukaryota</taxon>
        <taxon>Fungi</taxon>
        <taxon>Dikarya</taxon>
        <taxon>Basidiomycota</taxon>
        <taxon>Ustilaginomycotina</taxon>
        <taxon>Exobasidiomycetes</taxon>
        <taxon>Entylomatales</taxon>
        <taxon>Entylomatales incertae sedis</taxon>
        <taxon>Tilletiopsis</taxon>
    </lineage>
</organism>
<evidence type="ECO:0000256" key="8">
    <source>
        <dbReference type="SAM" id="MobiDB-lite"/>
    </source>
</evidence>
<sequence length="629" mass="68519">MVQLPFSSSAPNGVSSQPPSRSSTPALSPPSRTVSPSPSSHSIAHRPQPPDSLHSRIRSANPPPASTPLFVDVLSPPSRTATPTPLSPPGTPSQAELPGSGEGGPSADIGIYPDAIYDEYLGSFIGGIRRALVRNLKRESRFIAWHQSWVRNPRLDRYFVYTSLLGTHSFFLIFLPMSFWAGNAWFGRGLVNVLAFGVYFSSAIKDLLCVPRPYSPPCTRLVIGTTHLEYGFLSTHSTNAMGVAFYLYLWLGEVRSSAGCPAWVYSWAWEAMLLYYVVSVVYGRIYAGMHSVTDCVAGSALGMAITWVQWHFNDAIERFQILDDFTVPLVTIPMGLLMVSVHPQPLDDCPCFEDAIAFVAVVMGVMNARWFSARYGILPLSDMPTDPAWPGHSLTPSRVLASGALSAKPVLDAIKAPIERIGFWSNSHPLLRVSVVGIKTAVMLVIGVMLIFVVRVTAKTICSVVLPPALRVAHDSFGLILPRRHYSSAATEGTAQPSRSYIPAALRRAASPTPQQASSRRRAGSLERTKIRFTLGDGATLPVPFTHPGTHLPGDSLADRMAGAISSEEKERQRNVEESGLKFERPEDRHAEQVRHYDADVLAKVIVYAAIGFAAACPIPLLFSHIGLR</sequence>
<feature type="region of interest" description="Disordered" evidence="8">
    <location>
        <begin position="1"/>
        <end position="104"/>
    </location>
</feature>
<gene>
    <name evidence="11" type="ORF">FA09DRAFT_359637</name>
</gene>
<feature type="compositionally biased region" description="Low complexity" evidence="8">
    <location>
        <begin position="29"/>
        <end position="42"/>
    </location>
</feature>
<evidence type="ECO:0000256" key="1">
    <source>
        <dbReference type="ARBA" id="ARBA00004477"/>
    </source>
</evidence>
<name>A0A316ZB18_9BASI</name>
<evidence type="ECO:0000256" key="5">
    <source>
        <dbReference type="ARBA" id="ARBA00022989"/>
    </source>
</evidence>
<dbReference type="Pfam" id="PF01569">
    <property type="entry name" value="PAP2"/>
    <property type="match status" value="1"/>
</dbReference>
<keyword evidence="6 9" id="KW-0472">Membrane</keyword>
<evidence type="ECO:0000256" key="2">
    <source>
        <dbReference type="ARBA" id="ARBA00022692"/>
    </source>
</evidence>
<feature type="region of interest" description="Disordered" evidence="8">
    <location>
        <begin position="564"/>
        <end position="590"/>
    </location>
</feature>
<feature type="transmembrane region" description="Helical" evidence="9">
    <location>
        <begin position="433"/>
        <end position="454"/>
    </location>
</feature>
<dbReference type="InterPro" id="IPR036938">
    <property type="entry name" value="PAP2/HPO_sf"/>
</dbReference>
<feature type="transmembrane region" description="Helical" evidence="9">
    <location>
        <begin position="605"/>
        <end position="628"/>
    </location>
</feature>
<keyword evidence="3" id="KW-0378">Hydrolase</keyword>
<keyword evidence="4" id="KW-0256">Endoplasmic reticulum</keyword>
<feature type="domain" description="Phosphatidic acid phosphatase type 2/haloperoxidase" evidence="10">
    <location>
        <begin position="188"/>
        <end position="310"/>
    </location>
</feature>
<dbReference type="OrthoDB" id="301434at2759"/>
<dbReference type="AlphaFoldDB" id="A0A316ZB18"/>
<reference evidence="11 12" key="1">
    <citation type="journal article" date="2018" name="Mol. Biol. Evol.">
        <title>Broad Genomic Sampling Reveals a Smut Pathogenic Ancestry of the Fungal Clade Ustilaginomycotina.</title>
        <authorList>
            <person name="Kijpornyongpan T."/>
            <person name="Mondo S.J."/>
            <person name="Barry K."/>
            <person name="Sandor L."/>
            <person name="Lee J."/>
            <person name="Lipzen A."/>
            <person name="Pangilinan J."/>
            <person name="LaButti K."/>
            <person name="Hainaut M."/>
            <person name="Henrissat B."/>
            <person name="Grigoriev I.V."/>
            <person name="Spatafora J.W."/>
            <person name="Aime M.C."/>
        </authorList>
    </citation>
    <scope>NUCLEOTIDE SEQUENCE [LARGE SCALE GENOMIC DNA]</scope>
    <source>
        <strain evidence="11 12">MCA 4186</strain>
    </source>
</reference>
<dbReference type="GO" id="GO:0005789">
    <property type="term" value="C:endoplasmic reticulum membrane"/>
    <property type="evidence" value="ECO:0007669"/>
    <property type="project" value="UniProtKB-SubCell"/>
</dbReference>
<dbReference type="CDD" id="cd03388">
    <property type="entry name" value="PAP2_SPPase1"/>
    <property type="match status" value="1"/>
</dbReference>
<dbReference type="GeneID" id="37272683"/>
<dbReference type="Proteomes" id="UP000245946">
    <property type="component" value="Unassembled WGS sequence"/>
</dbReference>
<keyword evidence="2 9" id="KW-0812">Transmembrane</keyword>
<feature type="transmembrane region" description="Helical" evidence="9">
    <location>
        <begin position="355"/>
        <end position="373"/>
    </location>
</feature>
<dbReference type="STRING" id="58919.A0A316ZB18"/>
<protein>
    <submittedName>
        <fullName evidence="11">PAP2-domain-containing protein</fullName>
    </submittedName>
</protein>
<dbReference type="PANTHER" id="PTHR14969:SF28">
    <property type="entry name" value="DIHYDROSPHINGOSINE 1-PHOSPHATE PHOSPHATASE LCB3-RELATED"/>
    <property type="match status" value="1"/>
</dbReference>
<feature type="transmembrane region" description="Helical" evidence="9">
    <location>
        <begin position="185"/>
        <end position="204"/>
    </location>
</feature>
<comment type="similarity">
    <text evidence="7">Belongs to the type 2 lipid phosphate phosphatase family.</text>
</comment>
<feature type="transmembrane region" description="Helical" evidence="9">
    <location>
        <begin position="158"/>
        <end position="179"/>
    </location>
</feature>
<feature type="compositionally biased region" description="Basic and acidic residues" evidence="8">
    <location>
        <begin position="567"/>
        <end position="590"/>
    </location>
</feature>
<feature type="transmembrane region" description="Helical" evidence="9">
    <location>
        <begin position="263"/>
        <end position="283"/>
    </location>
</feature>
<proteinExistence type="inferred from homology"/>
<feature type="compositionally biased region" description="Polar residues" evidence="8">
    <location>
        <begin position="1"/>
        <end position="26"/>
    </location>
</feature>
<dbReference type="GO" id="GO:0042392">
    <property type="term" value="F:sphingosine-1-phosphate phosphatase activity"/>
    <property type="evidence" value="ECO:0007669"/>
    <property type="project" value="TreeGrafter"/>
</dbReference>
<feature type="transmembrane region" description="Helical" evidence="9">
    <location>
        <begin position="325"/>
        <end position="343"/>
    </location>
</feature>
<dbReference type="InterPro" id="IPR000326">
    <property type="entry name" value="PAP2/HPO"/>
</dbReference>
<evidence type="ECO:0000256" key="3">
    <source>
        <dbReference type="ARBA" id="ARBA00022801"/>
    </source>
</evidence>
<evidence type="ECO:0000256" key="4">
    <source>
        <dbReference type="ARBA" id="ARBA00022824"/>
    </source>
</evidence>
<dbReference type="EMBL" id="KZ819289">
    <property type="protein sequence ID" value="PWN99027.1"/>
    <property type="molecule type" value="Genomic_DNA"/>
</dbReference>
<dbReference type="SMART" id="SM00014">
    <property type="entry name" value="acidPPc"/>
    <property type="match status" value="1"/>
</dbReference>
<evidence type="ECO:0000256" key="7">
    <source>
        <dbReference type="ARBA" id="ARBA00038324"/>
    </source>
</evidence>
<keyword evidence="12" id="KW-1185">Reference proteome</keyword>
<dbReference type="PANTHER" id="PTHR14969">
    <property type="entry name" value="SPHINGOSINE-1-PHOSPHATE PHOSPHOHYDROLASE"/>
    <property type="match status" value="1"/>
</dbReference>
<accession>A0A316ZB18</accession>
<evidence type="ECO:0000259" key="10">
    <source>
        <dbReference type="SMART" id="SM00014"/>
    </source>
</evidence>
<dbReference type="SUPFAM" id="SSF48317">
    <property type="entry name" value="Acid phosphatase/Vanadium-dependent haloperoxidase"/>
    <property type="match status" value="1"/>
</dbReference>
<comment type="subcellular location">
    <subcellularLocation>
        <location evidence="1">Endoplasmic reticulum membrane</location>
        <topology evidence="1">Multi-pass membrane protein</topology>
    </subcellularLocation>
</comment>
<dbReference type="RefSeq" id="XP_025599306.1">
    <property type="nucleotide sequence ID" value="XM_025745139.1"/>
</dbReference>
<evidence type="ECO:0000256" key="6">
    <source>
        <dbReference type="ARBA" id="ARBA00023136"/>
    </source>
</evidence>
<evidence type="ECO:0000313" key="11">
    <source>
        <dbReference type="EMBL" id="PWN99027.1"/>
    </source>
</evidence>
<keyword evidence="5 9" id="KW-1133">Transmembrane helix</keyword>